<dbReference type="PROSITE" id="PS00216">
    <property type="entry name" value="SUGAR_TRANSPORT_1"/>
    <property type="match status" value="1"/>
</dbReference>
<dbReference type="GO" id="GO:0016020">
    <property type="term" value="C:membrane"/>
    <property type="evidence" value="ECO:0007669"/>
    <property type="project" value="UniProtKB-SubCell"/>
</dbReference>
<dbReference type="AlphaFoldDB" id="A0A6A6H9V8"/>
<dbReference type="Gene3D" id="1.20.1250.20">
    <property type="entry name" value="MFS general substrate transporter like domains"/>
    <property type="match status" value="1"/>
</dbReference>
<dbReference type="OrthoDB" id="6612291at2759"/>
<dbReference type="NCBIfam" id="TIGR00879">
    <property type="entry name" value="SP"/>
    <property type="match status" value="1"/>
</dbReference>
<evidence type="ECO:0000259" key="10">
    <source>
        <dbReference type="PROSITE" id="PS50850"/>
    </source>
</evidence>
<evidence type="ECO:0000256" key="1">
    <source>
        <dbReference type="ARBA" id="ARBA00004141"/>
    </source>
</evidence>
<accession>A0A6A6H9V8</accession>
<feature type="transmembrane region" description="Helical" evidence="9">
    <location>
        <begin position="305"/>
        <end position="327"/>
    </location>
</feature>
<gene>
    <name evidence="11" type="ORF">EV356DRAFT_576736</name>
</gene>
<keyword evidence="3 7" id="KW-0813">Transport</keyword>
<evidence type="ECO:0000256" key="5">
    <source>
        <dbReference type="ARBA" id="ARBA00022989"/>
    </source>
</evidence>
<dbReference type="GO" id="GO:0005351">
    <property type="term" value="F:carbohydrate:proton symporter activity"/>
    <property type="evidence" value="ECO:0007669"/>
    <property type="project" value="TreeGrafter"/>
</dbReference>
<keyword evidence="5 9" id="KW-1133">Transmembrane helix</keyword>
<protein>
    <submittedName>
        <fullName evidence="11">General substrate transporter</fullName>
    </submittedName>
</protein>
<keyword evidence="6 9" id="KW-0472">Membrane</keyword>
<evidence type="ECO:0000256" key="9">
    <source>
        <dbReference type="SAM" id="Phobius"/>
    </source>
</evidence>
<organism evidence="11 12">
    <name type="scientific">Viridothelium virens</name>
    <name type="common">Speckled blister lichen</name>
    <name type="synonym">Trypethelium virens</name>
    <dbReference type="NCBI Taxonomy" id="1048519"/>
    <lineage>
        <taxon>Eukaryota</taxon>
        <taxon>Fungi</taxon>
        <taxon>Dikarya</taxon>
        <taxon>Ascomycota</taxon>
        <taxon>Pezizomycotina</taxon>
        <taxon>Dothideomycetes</taxon>
        <taxon>Dothideomycetes incertae sedis</taxon>
        <taxon>Trypetheliales</taxon>
        <taxon>Trypetheliaceae</taxon>
        <taxon>Viridothelium</taxon>
    </lineage>
</organism>
<feature type="transmembrane region" description="Helical" evidence="9">
    <location>
        <begin position="12"/>
        <end position="32"/>
    </location>
</feature>
<proteinExistence type="inferred from homology"/>
<feature type="transmembrane region" description="Helical" evidence="9">
    <location>
        <begin position="268"/>
        <end position="290"/>
    </location>
</feature>
<dbReference type="Proteomes" id="UP000800092">
    <property type="component" value="Unassembled WGS sequence"/>
</dbReference>
<dbReference type="SUPFAM" id="SSF103473">
    <property type="entry name" value="MFS general substrate transporter"/>
    <property type="match status" value="1"/>
</dbReference>
<dbReference type="InterPro" id="IPR020846">
    <property type="entry name" value="MFS_dom"/>
</dbReference>
<feature type="transmembrane region" description="Helical" evidence="9">
    <location>
        <begin position="145"/>
        <end position="165"/>
    </location>
</feature>
<evidence type="ECO:0000256" key="7">
    <source>
        <dbReference type="RuleBase" id="RU003346"/>
    </source>
</evidence>
<dbReference type="PANTHER" id="PTHR48022">
    <property type="entry name" value="PLASTIDIC GLUCOSE TRANSPORTER 4"/>
    <property type="match status" value="1"/>
</dbReference>
<sequence length="533" mass="58791">MADKTGTNVLTGRSLVTAITSVCSAGFLLFGYDQGVMSGVVISKPWLGQMGNPSTLMIGTLTSLYDVGAVIGAVIAAVSAEPLGRKRTLILGAMVLIVGTILMGSAYERVQFMVSRILTGLGIGLITSSTPVYQSEISVAKHRGWQVCCQLTTMLFGLMLAYWINYGFYFKQGDIQWRFPLLFQLVFAVYILLLTPWLPDTPRWLMRHDGSPDRGLIVLSKLRSLPMEHPVVQSEGDDILQAIKLEAQEEGSWTDLFRSNGISAHKRFYLALGVQFMQQMSGINIVTYYAPTLFQSSLGMSSRMALLMGCFLQLFYIIASFVTWYTIDHIGRRPLLISMALGMCVVLVIEAATVATGGTGASVVAVIMVFAFEACFTWGWMGCVWVYPPEILPLKIRAKGAALAAAADFLGNFLVVEITPPALQNIGYKTYVIFAVLNLANAVIVWLFYPETGALPLEKIDEFFVAPEVEEEDENDIPAWRRVQWSVVAKAAMEVRKRKMKTRESSEISSSETTAADEEGYQKSTNERVENGK</sequence>
<dbReference type="InterPro" id="IPR050360">
    <property type="entry name" value="MFS_Sugar_Transporters"/>
</dbReference>
<comment type="subcellular location">
    <subcellularLocation>
        <location evidence="1">Membrane</location>
        <topology evidence="1">Multi-pass membrane protein</topology>
    </subcellularLocation>
</comment>
<dbReference type="InterPro" id="IPR005828">
    <property type="entry name" value="MFS_sugar_transport-like"/>
</dbReference>
<dbReference type="PROSITE" id="PS50850">
    <property type="entry name" value="MFS"/>
    <property type="match status" value="1"/>
</dbReference>
<dbReference type="PANTHER" id="PTHR48022:SF28">
    <property type="entry name" value="MAJOR FACILITATOR SUPERFAMILY (MFS) PROFILE DOMAIN-CONTAINING PROTEIN-RELATED"/>
    <property type="match status" value="1"/>
</dbReference>
<evidence type="ECO:0000256" key="4">
    <source>
        <dbReference type="ARBA" id="ARBA00022692"/>
    </source>
</evidence>
<feature type="transmembrane region" description="Helical" evidence="9">
    <location>
        <begin position="334"/>
        <end position="355"/>
    </location>
</feature>
<feature type="transmembrane region" description="Helical" evidence="9">
    <location>
        <begin position="56"/>
        <end position="77"/>
    </location>
</feature>
<evidence type="ECO:0000256" key="8">
    <source>
        <dbReference type="SAM" id="MobiDB-lite"/>
    </source>
</evidence>
<dbReference type="InterPro" id="IPR003663">
    <property type="entry name" value="Sugar/inositol_transpt"/>
</dbReference>
<dbReference type="EMBL" id="ML991799">
    <property type="protein sequence ID" value="KAF2234290.1"/>
    <property type="molecule type" value="Genomic_DNA"/>
</dbReference>
<keyword evidence="4 9" id="KW-0812">Transmembrane</keyword>
<evidence type="ECO:0000256" key="6">
    <source>
        <dbReference type="ARBA" id="ARBA00023136"/>
    </source>
</evidence>
<comment type="similarity">
    <text evidence="2 7">Belongs to the major facilitator superfamily. Sugar transporter (TC 2.A.1.1) family.</text>
</comment>
<dbReference type="PROSITE" id="PS00217">
    <property type="entry name" value="SUGAR_TRANSPORT_2"/>
    <property type="match status" value="1"/>
</dbReference>
<evidence type="ECO:0000313" key="12">
    <source>
        <dbReference type="Proteomes" id="UP000800092"/>
    </source>
</evidence>
<feature type="region of interest" description="Disordered" evidence="8">
    <location>
        <begin position="497"/>
        <end position="533"/>
    </location>
</feature>
<feature type="transmembrane region" description="Helical" evidence="9">
    <location>
        <begin position="431"/>
        <end position="449"/>
    </location>
</feature>
<feature type="transmembrane region" description="Helical" evidence="9">
    <location>
        <begin position="177"/>
        <end position="198"/>
    </location>
</feature>
<dbReference type="PRINTS" id="PR00171">
    <property type="entry name" value="SUGRTRNSPORT"/>
</dbReference>
<feature type="transmembrane region" description="Helical" evidence="9">
    <location>
        <begin position="89"/>
        <end position="107"/>
    </location>
</feature>
<name>A0A6A6H9V8_VIRVR</name>
<dbReference type="Pfam" id="PF00083">
    <property type="entry name" value="Sugar_tr"/>
    <property type="match status" value="1"/>
</dbReference>
<evidence type="ECO:0000313" key="11">
    <source>
        <dbReference type="EMBL" id="KAF2234290.1"/>
    </source>
</evidence>
<dbReference type="InterPro" id="IPR036259">
    <property type="entry name" value="MFS_trans_sf"/>
</dbReference>
<dbReference type="InterPro" id="IPR005829">
    <property type="entry name" value="Sugar_transporter_CS"/>
</dbReference>
<feature type="transmembrane region" description="Helical" evidence="9">
    <location>
        <begin position="113"/>
        <end position="133"/>
    </location>
</feature>
<evidence type="ECO:0000256" key="3">
    <source>
        <dbReference type="ARBA" id="ARBA00022448"/>
    </source>
</evidence>
<feature type="domain" description="Major facilitator superfamily (MFS) profile" evidence="10">
    <location>
        <begin position="19"/>
        <end position="453"/>
    </location>
</feature>
<dbReference type="FunFam" id="1.20.1250.20:FF:000090">
    <property type="entry name" value="MFS sugar transporter, putative"/>
    <property type="match status" value="1"/>
</dbReference>
<evidence type="ECO:0000256" key="2">
    <source>
        <dbReference type="ARBA" id="ARBA00010992"/>
    </source>
</evidence>
<feature type="transmembrane region" description="Helical" evidence="9">
    <location>
        <begin position="361"/>
        <end position="388"/>
    </location>
</feature>
<keyword evidence="12" id="KW-1185">Reference proteome</keyword>
<feature type="transmembrane region" description="Helical" evidence="9">
    <location>
        <begin position="400"/>
        <end position="419"/>
    </location>
</feature>
<reference evidence="11" key="1">
    <citation type="journal article" date="2020" name="Stud. Mycol.">
        <title>101 Dothideomycetes genomes: a test case for predicting lifestyles and emergence of pathogens.</title>
        <authorList>
            <person name="Haridas S."/>
            <person name="Albert R."/>
            <person name="Binder M."/>
            <person name="Bloem J."/>
            <person name="Labutti K."/>
            <person name="Salamov A."/>
            <person name="Andreopoulos B."/>
            <person name="Baker S."/>
            <person name="Barry K."/>
            <person name="Bills G."/>
            <person name="Bluhm B."/>
            <person name="Cannon C."/>
            <person name="Castanera R."/>
            <person name="Culley D."/>
            <person name="Daum C."/>
            <person name="Ezra D."/>
            <person name="Gonzalez J."/>
            <person name="Henrissat B."/>
            <person name="Kuo A."/>
            <person name="Liang C."/>
            <person name="Lipzen A."/>
            <person name="Lutzoni F."/>
            <person name="Magnuson J."/>
            <person name="Mondo S."/>
            <person name="Nolan M."/>
            <person name="Ohm R."/>
            <person name="Pangilinan J."/>
            <person name="Park H.-J."/>
            <person name="Ramirez L."/>
            <person name="Alfaro M."/>
            <person name="Sun H."/>
            <person name="Tritt A."/>
            <person name="Yoshinaga Y."/>
            <person name="Zwiers L.-H."/>
            <person name="Turgeon B."/>
            <person name="Goodwin S."/>
            <person name="Spatafora J."/>
            <person name="Crous P."/>
            <person name="Grigoriev I."/>
        </authorList>
    </citation>
    <scope>NUCLEOTIDE SEQUENCE</scope>
    <source>
        <strain evidence="11">Tuck. ex Michener</strain>
    </source>
</reference>